<dbReference type="Pfam" id="PF12937">
    <property type="entry name" value="F-box-like"/>
    <property type="match status" value="1"/>
</dbReference>
<reference evidence="2 3" key="1">
    <citation type="submission" date="2017-08" db="EMBL/GenBank/DDBJ databases">
        <title>Acidophilic green algal genome provides insights into adaptation to an acidic environment.</title>
        <authorList>
            <person name="Hirooka S."/>
            <person name="Hirose Y."/>
            <person name="Kanesaki Y."/>
            <person name="Higuchi S."/>
            <person name="Fujiwara T."/>
            <person name="Onuma R."/>
            <person name="Era A."/>
            <person name="Ohbayashi R."/>
            <person name="Uzuka A."/>
            <person name="Nozaki H."/>
            <person name="Yoshikawa H."/>
            <person name="Miyagishima S.Y."/>
        </authorList>
    </citation>
    <scope>NUCLEOTIDE SEQUENCE [LARGE SCALE GENOMIC DNA]</scope>
    <source>
        <strain evidence="2 3">NIES-2499</strain>
    </source>
</reference>
<keyword evidence="3" id="KW-1185">Reference proteome</keyword>
<evidence type="ECO:0000313" key="2">
    <source>
        <dbReference type="EMBL" id="GAX85121.1"/>
    </source>
</evidence>
<name>A0A250XPW5_9CHLO</name>
<organism evidence="2 3">
    <name type="scientific">Chlamydomonas eustigma</name>
    <dbReference type="NCBI Taxonomy" id="1157962"/>
    <lineage>
        <taxon>Eukaryota</taxon>
        <taxon>Viridiplantae</taxon>
        <taxon>Chlorophyta</taxon>
        <taxon>core chlorophytes</taxon>
        <taxon>Chlorophyceae</taxon>
        <taxon>CS clade</taxon>
        <taxon>Chlamydomonadales</taxon>
        <taxon>Chlamydomonadaceae</taxon>
        <taxon>Chlamydomonas</taxon>
    </lineage>
</organism>
<gene>
    <name evidence="2" type="ORF">CEUSTIGMA_g12541.t1</name>
</gene>
<dbReference type="SUPFAM" id="SSF81383">
    <property type="entry name" value="F-box domain"/>
    <property type="match status" value="1"/>
</dbReference>
<dbReference type="InterPro" id="IPR036047">
    <property type="entry name" value="F-box-like_dom_sf"/>
</dbReference>
<dbReference type="InterPro" id="IPR001810">
    <property type="entry name" value="F-box_dom"/>
</dbReference>
<sequence>MFHRYGIPSAMGFLELPNVILDLIFSLLSLPELASLSISCRAFNKYAYHFKILELFVPEGETMNTRFCAMCSSGDIRTGADYRIAFAMHNAFTRAVVDHDYQIVTSFIQSTSWRESELLICWIDFALSAYEGGPDEIWGPANGSNNSNVDIGSTMPSLHQELQAPSY</sequence>
<evidence type="ECO:0000259" key="1">
    <source>
        <dbReference type="PROSITE" id="PS50181"/>
    </source>
</evidence>
<dbReference type="AlphaFoldDB" id="A0A250XPW5"/>
<dbReference type="EMBL" id="BEGY01000151">
    <property type="protein sequence ID" value="GAX85121.1"/>
    <property type="molecule type" value="Genomic_DNA"/>
</dbReference>
<evidence type="ECO:0000313" key="3">
    <source>
        <dbReference type="Proteomes" id="UP000232323"/>
    </source>
</evidence>
<dbReference type="PROSITE" id="PS50181">
    <property type="entry name" value="FBOX"/>
    <property type="match status" value="1"/>
</dbReference>
<dbReference type="Proteomes" id="UP000232323">
    <property type="component" value="Unassembled WGS sequence"/>
</dbReference>
<feature type="domain" description="F-box" evidence="1">
    <location>
        <begin position="10"/>
        <end position="59"/>
    </location>
</feature>
<dbReference type="CDD" id="cd09917">
    <property type="entry name" value="F-box_SF"/>
    <property type="match status" value="1"/>
</dbReference>
<proteinExistence type="predicted"/>
<comment type="caution">
    <text evidence="2">The sequence shown here is derived from an EMBL/GenBank/DDBJ whole genome shotgun (WGS) entry which is preliminary data.</text>
</comment>
<protein>
    <recommendedName>
        <fullName evidence="1">F-box domain-containing protein</fullName>
    </recommendedName>
</protein>
<accession>A0A250XPW5</accession>